<sequence length="221" mass="22585">MGEAIKDLLAKQDLEGRIFSFTTGDITWNLFPIVLIIGLLYLIRVGFLLEGKDDSSSGYGDSSGSGYGAPSSGYGAPSESYGAPAPSYGAPSESYGAPAPSYNAPTPSYGAPASSFGGGSLSSGYTPPSGNSGGSITYGGSPQDSAFLAPPVQSGYSSGNSANSVANFGTPSGVQAGYSGNFGSLSREDILQFALQDLLGYNSEENQDPYVYSSREFPDST</sequence>
<keyword evidence="4" id="KW-1185">Reference proteome</keyword>
<evidence type="ECO:0000256" key="2">
    <source>
        <dbReference type="SAM" id="Phobius"/>
    </source>
</evidence>
<feature type="compositionally biased region" description="Low complexity" evidence="1">
    <location>
        <begin position="68"/>
        <end position="83"/>
    </location>
</feature>
<proteinExistence type="predicted"/>
<protein>
    <submittedName>
        <fullName evidence="3">Uncharacterized protein</fullName>
    </submittedName>
</protein>
<accession>A0A553PSA3</accession>
<keyword evidence="2" id="KW-1133">Transmembrane helix</keyword>
<feature type="transmembrane region" description="Helical" evidence="2">
    <location>
        <begin position="30"/>
        <end position="49"/>
    </location>
</feature>
<evidence type="ECO:0000313" key="3">
    <source>
        <dbReference type="EMBL" id="TRY80560.1"/>
    </source>
</evidence>
<dbReference type="Proteomes" id="UP000318571">
    <property type="component" value="Chromosome 12"/>
</dbReference>
<feature type="compositionally biased region" description="Polar residues" evidence="1">
    <location>
        <begin position="154"/>
        <end position="163"/>
    </location>
</feature>
<dbReference type="EMBL" id="VCGU01000001">
    <property type="protein sequence ID" value="TRY80560.1"/>
    <property type="molecule type" value="Genomic_DNA"/>
</dbReference>
<name>A0A553PSA3_TIGCA</name>
<reference evidence="3 4" key="1">
    <citation type="journal article" date="2018" name="Nat. Ecol. Evol.">
        <title>Genomic signatures of mitonuclear coevolution across populations of Tigriopus californicus.</title>
        <authorList>
            <person name="Barreto F.S."/>
            <person name="Watson E.T."/>
            <person name="Lima T.G."/>
            <person name="Willett C.S."/>
            <person name="Edmands S."/>
            <person name="Li W."/>
            <person name="Burton R.S."/>
        </authorList>
    </citation>
    <scope>NUCLEOTIDE SEQUENCE [LARGE SCALE GENOMIC DNA]</scope>
    <source>
        <strain evidence="3 4">San Diego</strain>
    </source>
</reference>
<evidence type="ECO:0000256" key="1">
    <source>
        <dbReference type="SAM" id="MobiDB-lite"/>
    </source>
</evidence>
<keyword evidence="2" id="KW-0812">Transmembrane</keyword>
<feature type="non-terminal residue" evidence="3">
    <location>
        <position position="221"/>
    </location>
</feature>
<feature type="region of interest" description="Disordered" evidence="1">
    <location>
        <begin position="54"/>
        <end position="97"/>
    </location>
</feature>
<organism evidence="3 4">
    <name type="scientific">Tigriopus californicus</name>
    <name type="common">Marine copepod</name>
    <dbReference type="NCBI Taxonomy" id="6832"/>
    <lineage>
        <taxon>Eukaryota</taxon>
        <taxon>Metazoa</taxon>
        <taxon>Ecdysozoa</taxon>
        <taxon>Arthropoda</taxon>
        <taxon>Crustacea</taxon>
        <taxon>Multicrustacea</taxon>
        <taxon>Hexanauplia</taxon>
        <taxon>Copepoda</taxon>
        <taxon>Harpacticoida</taxon>
        <taxon>Harpacticidae</taxon>
        <taxon>Tigriopus</taxon>
    </lineage>
</organism>
<feature type="region of interest" description="Disordered" evidence="1">
    <location>
        <begin position="122"/>
        <end position="163"/>
    </location>
</feature>
<keyword evidence="2" id="KW-0472">Membrane</keyword>
<gene>
    <name evidence="3" type="ORF">TCAL_04556</name>
</gene>
<evidence type="ECO:0000313" key="4">
    <source>
        <dbReference type="Proteomes" id="UP000318571"/>
    </source>
</evidence>
<comment type="caution">
    <text evidence="3">The sequence shown here is derived from an EMBL/GenBank/DDBJ whole genome shotgun (WGS) entry which is preliminary data.</text>
</comment>
<dbReference type="AlphaFoldDB" id="A0A553PSA3"/>